<comment type="caution">
    <text evidence="3">The sequence shown here is derived from an EMBL/GenBank/DDBJ whole genome shotgun (WGS) entry which is preliminary data.</text>
</comment>
<dbReference type="PANTHER" id="PTHR37828:SF1">
    <property type="entry name" value="YCII-RELATED DOMAIN-CONTAINING PROTEIN"/>
    <property type="match status" value="1"/>
</dbReference>
<dbReference type="EMBL" id="JACIJN010000004">
    <property type="protein sequence ID" value="MBB5725567.1"/>
    <property type="molecule type" value="Genomic_DNA"/>
</dbReference>
<feature type="domain" description="YCII-related" evidence="2">
    <location>
        <begin position="12"/>
        <end position="90"/>
    </location>
</feature>
<evidence type="ECO:0000313" key="4">
    <source>
        <dbReference type="Proteomes" id="UP000560131"/>
    </source>
</evidence>
<evidence type="ECO:0000256" key="1">
    <source>
        <dbReference type="ARBA" id="ARBA00007689"/>
    </source>
</evidence>
<dbReference type="Proteomes" id="UP000560131">
    <property type="component" value="Unassembled WGS sequence"/>
</dbReference>
<evidence type="ECO:0000259" key="2">
    <source>
        <dbReference type="Pfam" id="PF03795"/>
    </source>
</evidence>
<proteinExistence type="inferred from homology"/>
<keyword evidence="4" id="KW-1185">Reference proteome</keyword>
<comment type="similarity">
    <text evidence="1">Belongs to the YciI family.</text>
</comment>
<dbReference type="Gene3D" id="3.30.70.1060">
    <property type="entry name" value="Dimeric alpha+beta barrel"/>
    <property type="match status" value="1"/>
</dbReference>
<sequence>MTGFRAGGELCVVLLSYVRPLDEVDAQMAAHVAWLEQGFGQGVFLVVGRRTPRTGGVIVMRGARAAVEQVVATDPFVASGVATAEVVPFNASFAATELHGWLA</sequence>
<name>A0ABR6N462_9SPHN</name>
<dbReference type="InterPro" id="IPR011008">
    <property type="entry name" value="Dimeric_a/b-barrel"/>
</dbReference>
<dbReference type="PANTHER" id="PTHR37828">
    <property type="entry name" value="GSR2449 PROTEIN"/>
    <property type="match status" value="1"/>
</dbReference>
<reference evidence="3 4" key="1">
    <citation type="submission" date="2020-08" db="EMBL/GenBank/DDBJ databases">
        <title>Genomic Encyclopedia of Type Strains, Phase IV (KMG-IV): sequencing the most valuable type-strain genomes for metagenomic binning, comparative biology and taxonomic classification.</title>
        <authorList>
            <person name="Goeker M."/>
        </authorList>
    </citation>
    <scope>NUCLEOTIDE SEQUENCE [LARGE SCALE GENOMIC DNA]</scope>
    <source>
        <strain evidence="3 4">DSM 101535</strain>
    </source>
</reference>
<dbReference type="SUPFAM" id="SSF54909">
    <property type="entry name" value="Dimeric alpha+beta barrel"/>
    <property type="match status" value="1"/>
</dbReference>
<organism evidence="3 4">
    <name type="scientific">Sphingomonas endophytica</name>
    <dbReference type="NCBI Taxonomy" id="869719"/>
    <lineage>
        <taxon>Bacteria</taxon>
        <taxon>Pseudomonadati</taxon>
        <taxon>Pseudomonadota</taxon>
        <taxon>Alphaproteobacteria</taxon>
        <taxon>Sphingomonadales</taxon>
        <taxon>Sphingomonadaceae</taxon>
        <taxon>Sphingomonas</taxon>
    </lineage>
</organism>
<evidence type="ECO:0000313" key="3">
    <source>
        <dbReference type="EMBL" id="MBB5725567.1"/>
    </source>
</evidence>
<gene>
    <name evidence="3" type="ORF">FHS97_001493</name>
</gene>
<dbReference type="Pfam" id="PF03795">
    <property type="entry name" value="YCII"/>
    <property type="match status" value="1"/>
</dbReference>
<protein>
    <submittedName>
        <fullName evidence="3">Uncharacterized protein YciI</fullName>
    </submittedName>
</protein>
<dbReference type="RefSeq" id="WP_343053393.1">
    <property type="nucleotide sequence ID" value="NZ_BAABAR010000004.1"/>
</dbReference>
<accession>A0ABR6N462</accession>
<dbReference type="InterPro" id="IPR005545">
    <property type="entry name" value="YCII"/>
</dbReference>